<organism evidence="1 2">
    <name type="scientific">Lolium multiflorum</name>
    <name type="common">Italian ryegrass</name>
    <name type="synonym">Lolium perenne subsp. multiflorum</name>
    <dbReference type="NCBI Taxonomy" id="4521"/>
    <lineage>
        <taxon>Eukaryota</taxon>
        <taxon>Viridiplantae</taxon>
        <taxon>Streptophyta</taxon>
        <taxon>Embryophyta</taxon>
        <taxon>Tracheophyta</taxon>
        <taxon>Spermatophyta</taxon>
        <taxon>Magnoliopsida</taxon>
        <taxon>Liliopsida</taxon>
        <taxon>Poales</taxon>
        <taxon>Poaceae</taxon>
        <taxon>BOP clade</taxon>
        <taxon>Pooideae</taxon>
        <taxon>Poodae</taxon>
        <taxon>Poeae</taxon>
        <taxon>Poeae Chloroplast Group 2 (Poeae type)</taxon>
        <taxon>Loliodinae</taxon>
        <taxon>Loliinae</taxon>
        <taxon>Lolium</taxon>
    </lineage>
</organism>
<protein>
    <submittedName>
        <fullName evidence="1">Uncharacterized protein</fullName>
    </submittedName>
</protein>
<dbReference type="AlphaFoldDB" id="A0AAD8TL43"/>
<proteinExistence type="predicted"/>
<evidence type="ECO:0000313" key="1">
    <source>
        <dbReference type="EMBL" id="KAK1685029.1"/>
    </source>
</evidence>
<sequence>MLRVNLKTPESSDTIEAWWMAEREKCRAKDRKWIDGLICTVGYALWKSRNAEFFRSSARSRTPAIIATDIVEECKMMSHLWRAQRGVGVGDHSLVVRE</sequence>
<gene>
    <name evidence="1" type="ORF">QYE76_045877</name>
</gene>
<accession>A0AAD8TL43</accession>
<name>A0AAD8TL43_LOLMU</name>
<dbReference type="EMBL" id="JAUUTY010000002">
    <property type="protein sequence ID" value="KAK1685029.1"/>
    <property type="molecule type" value="Genomic_DNA"/>
</dbReference>
<evidence type="ECO:0000313" key="2">
    <source>
        <dbReference type="Proteomes" id="UP001231189"/>
    </source>
</evidence>
<comment type="caution">
    <text evidence="1">The sequence shown here is derived from an EMBL/GenBank/DDBJ whole genome shotgun (WGS) entry which is preliminary data.</text>
</comment>
<reference evidence="1" key="1">
    <citation type="submission" date="2023-07" db="EMBL/GenBank/DDBJ databases">
        <title>A chromosome-level genome assembly of Lolium multiflorum.</title>
        <authorList>
            <person name="Chen Y."/>
            <person name="Copetti D."/>
            <person name="Kolliker R."/>
            <person name="Studer B."/>
        </authorList>
    </citation>
    <scope>NUCLEOTIDE SEQUENCE</scope>
    <source>
        <strain evidence="1">02402/16</strain>
        <tissue evidence="1">Leaf</tissue>
    </source>
</reference>
<keyword evidence="2" id="KW-1185">Reference proteome</keyword>
<dbReference type="Proteomes" id="UP001231189">
    <property type="component" value="Unassembled WGS sequence"/>
</dbReference>